<name>A0A1M6EH70_9FLAO</name>
<dbReference type="Proteomes" id="UP000184172">
    <property type="component" value="Unassembled WGS sequence"/>
</dbReference>
<sequence length="62" mass="7338">MSNSIPKSAFDFLLALRENNNRDWMQEHKKEYLANEEKLKSFYSEVEKGLNEADEIAKVKIF</sequence>
<dbReference type="InterPro" id="IPR012808">
    <property type="entry name" value="CHP02453"/>
</dbReference>
<dbReference type="EMBL" id="FQYV01000006">
    <property type="protein sequence ID" value="SHI84824.1"/>
    <property type="molecule type" value="Genomic_DNA"/>
</dbReference>
<accession>A0A1M6EH70</accession>
<evidence type="ECO:0008006" key="3">
    <source>
        <dbReference type="Google" id="ProtNLM"/>
    </source>
</evidence>
<evidence type="ECO:0000313" key="2">
    <source>
        <dbReference type="Proteomes" id="UP000184172"/>
    </source>
</evidence>
<protein>
    <recommendedName>
        <fullName evidence="3">TIGR02453 family protein</fullName>
    </recommendedName>
</protein>
<reference evidence="2" key="1">
    <citation type="submission" date="2016-11" db="EMBL/GenBank/DDBJ databases">
        <authorList>
            <person name="Varghese N."/>
            <person name="Submissions S."/>
        </authorList>
    </citation>
    <scope>NUCLEOTIDE SEQUENCE [LARGE SCALE GENOMIC DNA]</scope>
    <source>
        <strain evidence="2">DSM 26349</strain>
    </source>
</reference>
<evidence type="ECO:0000313" key="1">
    <source>
        <dbReference type="EMBL" id="SHI84824.1"/>
    </source>
</evidence>
<organism evidence="1 2">
    <name type="scientific">Aequorivita viscosa</name>
    <dbReference type="NCBI Taxonomy" id="797419"/>
    <lineage>
        <taxon>Bacteria</taxon>
        <taxon>Pseudomonadati</taxon>
        <taxon>Bacteroidota</taxon>
        <taxon>Flavobacteriia</taxon>
        <taxon>Flavobacteriales</taxon>
        <taxon>Flavobacteriaceae</taxon>
        <taxon>Aequorivita</taxon>
    </lineage>
</organism>
<dbReference type="AlphaFoldDB" id="A0A1M6EH70"/>
<dbReference type="STRING" id="797419.SAMN05216556_101138"/>
<keyword evidence="2" id="KW-1185">Reference proteome</keyword>
<proteinExistence type="predicted"/>
<gene>
    <name evidence="1" type="ORF">SAMN04487908_10667</name>
</gene>
<dbReference type="Pfam" id="PF09365">
    <property type="entry name" value="DUF2461"/>
    <property type="match status" value="1"/>
</dbReference>